<gene>
    <name evidence="4" type="ORF">BY453_12922</name>
    <name evidence="5" type="ORF">C7954_13014</name>
    <name evidence="1" type="ORF">SAMN04488597_1305</name>
    <name evidence="2" type="ORF">SAMN04488598_12714</name>
    <name evidence="3" type="ORF">SAMN04515652_12814</name>
</gene>
<dbReference type="Gene3D" id="2.30.30.110">
    <property type="match status" value="1"/>
</dbReference>
<evidence type="ECO:0000313" key="8">
    <source>
        <dbReference type="Proteomes" id="UP000295472"/>
    </source>
</evidence>
<evidence type="ECO:0008006" key="11">
    <source>
        <dbReference type="Google" id="ProtNLM"/>
    </source>
</evidence>
<dbReference type="EMBL" id="SOAA01000029">
    <property type="protein sequence ID" value="TDS27120.1"/>
    <property type="molecule type" value="Genomic_DNA"/>
</dbReference>
<organism evidence="1 10">
    <name type="scientific">Halanaerobium congolense</name>
    <dbReference type="NCBI Taxonomy" id="54121"/>
    <lineage>
        <taxon>Bacteria</taxon>
        <taxon>Bacillati</taxon>
        <taxon>Bacillota</taxon>
        <taxon>Clostridia</taxon>
        <taxon>Halanaerobiales</taxon>
        <taxon>Halanaerobiaceae</taxon>
        <taxon>Halanaerobium</taxon>
    </lineage>
</organism>
<reference evidence="6 7" key="1">
    <citation type="submission" date="2016-10" db="EMBL/GenBank/DDBJ databases">
        <authorList>
            <person name="Varghese N."/>
            <person name="Submissions S."/>
        </authorList>
    </citation>
    <scope>NUCLEOTIDE SEQUENCE [LARGE SCALE GENOMIC DNA]</scope>
    <source>
        <strain evidence="1 10">WG10</strain>
        <strain evidence="2 7">WG2</strain>
        <strain evidence="3 6">WG5</strain>
    </source>
</reference>
<evidence type="ECO:0000313" key="5">
    <source>
        <dbReference type="EMBL" id="TDX39622.1"/>
    </source>
</evidence>
<evidence type="ECO:0000313" key="1">
    <source>
        <dbReference type="EMBL" id="SDD16420.1"/>
    </source>
</evidence>
<evidence type="ECO:0000313" key="10">
    <source>
        <dbReference type="Proteomes" id="UP000324896"/>
    </source>
</evidence>
<dbReference type="Proteomes" id="UP000324896">
    <property type="component" value="Unassembled WGS sequence"/>
</dbReference>
<dbReference type="EMBL" id="FNBJ01000027">
    <property type="protein sequence ID" value="SDF84848.1"/>
    <property type="molecule type" value="Genomic_DNA"/>
</dbReference>
<dbReference type="Proteomes" id="UP000295758">
    <property type="component" value="Unassembled WGS sequence"/>
</dbReference>
<evidence type="ECO:0000313" key="9">
    <source>
        <dbReference type="Proteomes" id="UP000295758"/>
    </source>
</evidence>
<dbReference type="Proteomes" id="UP000295472">
    <property type="component" value="Unassembled WGS sequence"/>
</dbReference>
<evidence type="ECO:0000313" key="6">
    <source>
        <dbReference type="Proteomes" id="UP000198612"/>
    </source>
</evidence>
<dbReference type="EMBL" id="FOHG01000028">
    <property type="protein sequence ID" value="SET12704.1"/>
    <property type="molecule type" value="Genomic_DNA"/>
</dbReference>
<accession>A0A1G6SHK0</accession>
<dbReference type="RefSeq" id="WP_073160903.1">
    <property type="nucleotide sequence ID" value="NZ_FMYT01000030.1"/>
</dbReference>
<protein>
    <recommendedName>
        <fullName evidence="11">PemK-like, MazF-like toxin of type II toxin-antitoxin system</fullName>
    </recommendedName>
</protein>
<dbReference type="OrthoDB" id="1640961at2"/>
<evidence type="ECO:0000313" key="3">
    <source>
        <dbReference type="EMBL" id="SET12704.1"/>
    </source>
</evidence>
<dbReference type="InterPro" id="IPR011067">
    <property type="entry name" value="Plasmid_toxin/cell-grow_inhib"/>
</dbReference>
<dbReference type="EMBL" id="SOEF01000030">
    <property type="protein sequence ID" value="TDX39622.1"/>
    <property type="molecule type" value="Genomic_DNA"/>
</dbReference>
<proteinExistence type="predicted"/>
<dbReference type="AlphaFoldDB" id="A0A1G6SHK0"/>
<evidence type="ECO:0000313" key="4">
    <source>
        <dbReference type="EMBL" id="TDS27120.1"/>
    </source>
</evidence>
<sequence length="175" mass="20563">MSFTDDMKEAKATLKKIKNYDINGFARELKYWIRELHFFYNIIVPNETNNPSTSFYKIKPANRPTTGQIAYFNLRRGYPKEIYGGHYCYILKDFGSKYLVIPTTSVKENSNPPNSKIEIDIKIKDFKNDKTSRLHLSDMRAIDIQRINEQKSIYDIKEKPADLNQKISEFLFETA</sequence>
<dbReference type="GeneID" id="57013482"/>
<evidence type="ECO:0000313" key="2">
    <source>
        <dbReference type="EMBL" id="SDF84848.1"/>
    </source>
</evidence>
<keyword evidence="7" id="KW-1185">Reference proteome</keyword>
<name>A0A1G6SHK0_9FIRM</name>
<reference evidence="4 9" key="2">
    <citation type="submission" date="2019-03" db="EMBL/GenBank/DDBJ databases">
        <title>Deep subsurface shale carbon reservoir microbial communities from Ohio and West Virginia, USA.</title>
        <authorList>
            <person name="Wrighton K."/>
        </authorList>
    </citation>
    <scope>NUCLEOTIDE SEQUENCE [LARGE SCALE GENOMIC DNA]</scope>
    <source>
        <strain evidence="4 9">UTICA-S4D12</strain>
    </source>
</reference>
<dbReference type="Proteomes" id="UP000198612">
    <property type="component" value="Unassembled WGS sequence"/>
</dbReference>
<reference evidence="5 8" key="3">
    <citation type="submission" date="2019-03" db="EMBL/GenBank/DDBJ databases">
        <title>Subsurface microbial communities from deep shales in Ohio and West Virginia, USA.</title>
        <authorList>
            <person name="Wrighton K."/>
        </authorList>
    </citation>
    <scope>NUCLEOTIDE SEQUENCE [LARGE SCALE GENOMIC DNA]</scope>
    <source>
        <strain evidence="5 8">DSMZ 11287</strain>
    </source>
</reference>
<evidence type="ECO:0000313" key="7">
    <source>
        <dbReference type="Proteomes" id="UP000199519"/>
    </source>
</evidence>
<dbReference type="EMBL" id="FMYT01000030">
    <property type="protein sequence ID" value="SDD16420.1"/>
    <property type="molecule type" value="Genomic_DNA"/>
</dbReference>
<dbReference type="Proteomes" id="UP000199519">
    <property type="component" value="Unassembled WGS sequence"/>
</dbReference>